<evidence type="ECO:0000313" key="3">
    <source>
        <dbReference type="Proteomes" id="UP000821853"/>
    </source>
</evidence>
<proteinExistence type="predicted"/>
<feature type="region of interest" description="Disordered" evidence="1">
    <location>
        <begin position="1"/>
        <end position="123"/>
    </location>
</feature>
<sequence>MDKSINKCKSTSKDAPEQGDRASSALRGGKKGPPPANVKKRMNAASRLPHLPKVYSNHRSPPRRTAHQEGGPSKGRPSPNHRRQPAGDGRRGGHHMSKHDAEHHDNEHLFEAQRHGLRWGEGH</sequence>
<evidence type="ECO:0000256" key="1">
    <source>
        <dbReference type="SAM" id="MobiDB-lite"/>
    </source>
</evidence>
<dbReference type="AlphaFoldDB" id="A0A9J6G400"/>
<comment type="caution">
    <text evidence="2">The sequence shown here is derived from an EMBL/GenBank/DDBJ whole genome shotgun (WGS) entry which is preliminary data.</text>
</comment>
<name>A0A9J6G400_HAELO</name>
<organism evidence="2 3">
    <name type="scientific">Haemaphysalis longicornis</name>
    <name type="common">Bush tick</name>
    <dbReference type="NCBI Taxonomy" id="44386"/>
    <lineage>
        <taxon>Eukaryota</taxon>
        <taxon>Metazoa</taxon>
        <taxon>Ecdysozoa</taxon>
        <taxon>Arthropoda</taxon>
        <taxon>Chelicerata</taxon>
        <taxon>Arachnida</taxon>
        <taxon>Acari</taxon>
        <taxon>Parasitiformes</taxon>
        <taxon>Ixodida</taxon>
        <taxon>Ixodoidea</taxon>
        <taxon>Ixodidae</taxon>
        <taxon>Haemaphysalinae</taxon>
        <taxon>Haemaphysalis</taxon>
    </lineage>
</organism>
<evidence type="ECO:0000313" key="2">
    <source>
        <dbReference type="EMBL" id="KAH9373118.1"/>
    </source>
</evidence>
<feature type="compositionally biased region" description="Basic and acidic residues" evidence="1">
    <location>
        <begin position="1"/>
        <end position="20"/>
    </location>
</feature>
<gene>
    <name evidence="2" type="ORF">HPB48_003528</name>
</gene>
<accession>A0A9J6G400</accession>
<dbReference type="Proteomes" id="UP000821853">
    <property type="component" value="Chromosome 4"/>
</dbReference>
<reference evidence="2 3" key="1">
    <citation type="journal article" date="2020" name="Cell">
        <title>Large-Scale Comparative Analyses of Tick Genomes Elucidate Their Genetic Diversity and Vector Capacities.</title>
        <authorList>
            <consortium name="Tick Genome and Microbiome Consortium (TIGMIC)"/>
            <person name="Jia N."/>
            <person name="Wang J."/>
            <person name="Shi W."/>
            <person name="Du L."/>
            <person name="Sun Y."/>
            <person name="Zhan W."/>
            <person name="Jiang J.F."/>
            <person name="Wang Q."/>
            <person name="Zhang B."/>
            <person name="Ji P."/>
            <person name="Bell-Sakyi L."/>
            <person name="Cui X.M."/>
            <person name="Yuan T.T."/>
            <person name="Jiang B.G."/>
            <person name="Yang W.F."/>
            <person name="Lam T.T."/>
            <person name="Chang Q.C."/>
            <person name="Ding S.J."/>
            <person name="Wang X.J."/>
            <person name="Zhu J.G."/>
            <person name="Ruan X.D."/>
            <person name="Zhao L."/>
            <person name="Wei J.T."/>
            <person name="Ye R.Z."/>
            <person name="Que T.C."/>
            <person name="Du C.H."/>
            <person name="Zhou Y.H."/>
            <person name="Cheng J.X."/>
            <person name="Dai P.F."/>
            <person name="Guo W.B."/>
            <person name="Han X.H."/>
            <person name="Huang E.J."/>
            <person name="Li L.F."/>
            <person name="Wei W."/>
            <person name="Gao Y.C."/>
            <person name="Liu J.Z."/>
            <person name="Shao H.Z."/>
            <person name="Wang X."/>
            <person name="Wang C.C."/>
            <person name="Yang T.C."/>
            <person name="Huo Q.B."/>
            <person name="Li W."/>
            <person name="Chen H.Y."/>
            <person name="Chen S.E."/>
            <person name="Zhou L.G."/>
            <person name="Ni X.B."/>
            <person name="Tian J.H."/>
            <person name="Sheng Y."/>
            <person name="Liu T."/>
            <person name="Pan Y.S."/>
            <person name="Xia L.Y."/>
            <person name="Li J."/>
            <person name="Zhao F."/>
            <person name="Cao W.C."/>
        </authorList>
    </citation>
    <scope>NUCLEOTIDE SEQUENCE [LARGE SCALE GENOMIC DNA]</scope>
    <source>
        <strain evidence="2">HaeL-2018</strain>
    </source>
</reference>
<keyword evidence="3" id="KW-1185">Reference proteome</keyword>
<dbReference type="VEuPathDB" id="VectorBase:HLOH_043157"/>
<feature type="compositionally biased region" description="Basic and acidic residues" evidence="1">
    <location>
        <begin position="98"/>
        <end position="123"/>
    </location>
</feature>
<protein>
    <submittedName>
        <fullName evidence="2">Uncharacterized protein</fullName>
    </submittedName>
</protein>
<dbReference type="EMBL" id="JABSTR010000006">
    <property type="protein sequence ID" value="KAH9373118.1"/>
    <property type="molecule type" value="Genomic_DNA"/>
</dbReference>